<name>A0ABD0MLH4_CIRMR</name>
<organism evidence="1 2">
    <name type="scientific">Cirrhinus mrigala</name>
    <name type="common">Mrigala</name>
    <dbReference type="NCBI Taxonomy" id="683832"/>
    <lineage>
        <taxon>Eukaryota</taxon>
        <taxon>Metazoa</taxon>
        <taxon>Chordata</taxon>
        <taxon>Craniata</taxon>
        <taxon>Vertebrata</taxon>
        <taxon>Euteleostomi</taxon>
        <taxon>Actinopterygii</taxon>
        <taxon>Neopterygii</taxon>
        <taxon>Teleostei</taxon>
        <taxon>Ostariophysi</taxon>
        <taxon>Cypriniformes</taxon>
        <taxon>Cyprinidae</taxon>
        <taxon>Labeoninae</taxon>
        <taxon>Labeonini</taxon>
        <taxon>Cirrhinus</taxon>
    </lineage>
</organism>
<dbReference type="AlphaFoldDB" id="A0ABD0MLH4"/>
<comment type="caution">
    <text evidence="1">The sequence shown here is derived from an EMBL/GenBank/DDBJ whole genome shotgun (WGS) entry which is preliminary data.</text>
</comment>
<feature type="non-terminal residue" evidence="1">
    <location>
        <position position="1"/>
    </location>
</feature>
<accession>A0ABD0MLH4</accession>
<evidence type="ECO:0000313" key="1">
    <source>
        <dbReference type="EMBL" id="KAL0149741.1"/>
    </source>
</evidence>
<feature type="non-terminal residue" evidence="1">
    <location>
        <position position="69"/>
    </location>
</feature>
<keyword evidence="2" id="KW-1185">Reference proteome</keyword>
<protein>
    <submittedName>
        <fullName evidence="1">Uncharacterized protein</fullName>
    </submittedName>
</protein>
<sequence length="69" mass="7800">LLDTLEDIIPSLQEDRIAVWCMTRESSRPGVHSLLDKIENASQEPIPAERRSVRCLKTPTLYIFTSGTT</sequence>
<proteinExistence type="predicted"/>
<gene>
    <name evidence="1" type="ORF">M9458_054931</name>
</gene>
<reference evidence="1 2" key="1">
    <citation type="submission" date="2024-05" db="EMBL/GenBank/DDBJ databases">
        <title>Genome sequencing and assembly of Indian major carp, Cirrhinus mrigala (Hamilton, 1822).</title>
        <authorList>
            <person name="Mohindra V."/>
            <person name="Chowdhury L.M."/>
            <person name="Lal K."/>
            <person name="Jena J.K."/>
        </authorList>
    </citation>
    <scope>NUCLEOTIDE SEQUENCE [LARGE SCALE GENOMIC DNA]</scope>
    <source>
        <strain evidence="1">CM1030</strain>
        <tissue evidence="1">Blood</tissue>
    </source>
</reference>
<dbReference type="EMBL" id="JAMKFB020000323">
    <property type="protein sequence ID" value="KAL0149741.1"/>
    <property type="molecule type" value="Genomic_DNA"/>
</dbReference>
<evidence type="ECO:0000313" key="2">
    <source>
        <dbReference type="Proteomes" id="UP001529510"/>
    </source>
</evidence>
<dbReference type="Proteomes" id="UP001529510">
    <property type="component" value="Unassembled WGS sequence"/>
</dbReference>